<protein>
    <submittedName>
        <fullName evidence="2">Cytosine deaminase</fullName>
    </submittedName>
</protein>
<organism evidence="2 3">
    <name type="scientific">Klenkia marina</name>
    <dbReference type="NCBI Taxonomy" id="1960309"/>
    <lineage>
        <taxon>Bacteria</taxon>
        <taxon>Bacillati</taxon>
        <taxon>Actinomycetota</taxon>
        <taxon>Actinomycetes</taxon>
        <taxon>Geodermatophilales</taxon>
        <taxon>Geodermatophilaceae</taxon>
        <taxon>Klenkia</taxon>
    </lineage>
</organism>
<accession>A0A1G4Z1T6</accession>
<name>A0A1G4Z1T6_9ACTN</name>
<dbReference type="InterPro" id="IPR032466">
    <property type="entry name" value="Metal_Hydrolase"/>
</dbReference>
<gene>
    <name evidence="2" type="ORF">SAMN03159343_3974</name>
</gene>
<dbReference type="InterPro" id="IPR013108">
    <property type="entry name" value="Amidohydro_3"/>
</dbReference>
<dbReference type="NCBIfam" id="NF004636">
    <property type="entry name" value="PRK05985.1"/>
    <property type="match status" value="1"/>
</dbReference>
<evidence type="ECO:0000259" key="1">
    <source>
        <dbReference type="Pfam" id="PF07969"/>
    </source>
</evidence>
<keyword evidence="3" id="KW-1185">Reference proteome</keyword>
<dbReference type="PANTHER" id="PTHR32027">
    <property type="entry name" value="CYTOSINE DEAMINASE"/>
    <property type="match status" value="1"/>
</dbReference>
<feature type="domain" description="Amidohydrolase 3" evidence="1">
    <location>
        <begin position="101"/>
        <end position="390"/>
    </location>
</feature>
<dbReference type="STRING" id="1960309.SAMN03159343_3974"/>
<dbReference type="AlphaFoldDB" id="A0A1G4Z1T6"/>
<dbReference type="PANTHER" id="PTHR32027:SF9">
    <property type="entry name" value="BLL3847 PROTEIN"/>
    <property type="match status" value="1"/>
</dbReference>
<proteinExistence type="predicted"/>
<dbReference type="OrthoDB" id="3366604at2"/>
<sequence>MTPLLLADVRPWGDDPVDLLVDGDRIADVVPAGSGTAARRVEGRGLLALPGLVNAHAHVDKSWWGRPWQPYGGEQTTQGRIAHERAERDALGIPSVEATVRVLRELLRHGTTAVRSHVDVDLGVGLRGLDVVREAAAALDGAVEVEVVAFPQDGVVRRPGVLDLLDAAAAAGAASVGGLDPCSIDRDPVAQLDGLCAIAERHGCGLDLHVHDGGELGGFTYDLVLERVRRHGLQGRVTVSHGFALGELPPARQERLLDELAELDVAWTTVAPVRSAPLPWAGMRQRRVGLGLGTDGIRDLWSPFGDGDLLRVALDFARLHGLRTDGDLTAAVEAASVGGARFVHRDVHGLVPGARADVVLLDAENVPDALVRAPRREVVLAGGRVVVRDGELLV</sequence>
<dbReference type="SUPFAM" id="SSF51556">
    <property type="entry name" value="Metallo-dependent hydrolases"/>
    <property type="match status" value="1"/>
</dbReference>
<dbReference type="SUPFAM" id="SSF51338">
    <property type="entry name" value="Composite domain of metallo-dependent hydrolases"/>
    <property type="match status" value="1"/>
</dbReference>
<dbReference type="Pfam" id="PF07969">
    <property type="entry name" value="Amidohydro_3"/>
    <property type="match status" value="1"/>
</dbReference>
<dbReference type="InterPro" id="IPR011059">
    <property type="entry name" value="Metal-dep_hydrolase_composite"/>
</dbReference>
<dbReference type="Proteomes" id="UP000198981">
    <property type="component" value="Unassembled WGS sequence"/>
</dbReference>
<evidence type="ECO:0000313" key="2">
    <source>
        <dbReference type="EMBL" id="SCX59629.1"/>
    </source>
</evidence>
<dbReference type="Gene3D" id="2.30.40.10">
    <property type="entry name" value="Urease, subunit C, domain 1"/>
    <property type="match status" value="1"/>
</dbReference>
<dbReference type="Gene3D" id="3.20.20.140">
    <property type="entry name" value="Metal-dependent hydrolases"/>
    <property type="match status" value="1"/>
</dbReference>
<dbReference type="RefSeq" id="WP_092807634.1">
    <property type="nucleotide sequence ID" value="NZ_FMUH01000008.1"/>
</dbReference>
<evidence type="ECO:0000313" key="3">
    <source>
        <dbReference type="Proteomes" id="UP000198981"/>
    </source>
</evidence>
<dbReference type="InterPro" id="IPR052349">
    <property type="entry name" value="Metallo-hydrolase_Enzymes"/>
</dbReference>
<dbReference type="EMBL" id="FMUH01000008">
    <property type="protein sequence ID" value="SCX59629.1"/>
    <property type="molecule type" value="Genomic_DNA"/>
</dbReference>
<reference evidence="3" key="1">
    <citation type="submission" date="2016-10" db="EMBL/GenBank/DDBJ databases">
        <authorList>
            <person name="Varghese N."/>
            <person name="Submissions S."/>
        </authorList>
    </citation>
    <scope>NUCLEOTIDE SEQUENCE [LARGE SCALE GENOMIC DNA]</scope>
    <source>
        <strain evidence="3">DSM 45722</strain>
    </source>
</reference>
<dbReference type="GO" id="GO:0016814">
    <property type="term" value="F:hydrolase activity, acting on carbon-nitrogen (but not peptide) bonds, in cyclic amidines"/>
    <property type="evidence" value="ECO:0007669"/>
    <property type="project" value="TreeGrafter"/>
</dbReference>